<sequence>MVAAEGGAQSPHLAPVNASAQPAAVAGSAEVPHVYAFYPQNAEEYHPPEDIHTDGVNYDELANWNEPVPVAQADDAPNAVLLESEACGRLRPVDPVAYDAKASPPRALTPEKLNDGVEDDGAPESTADSTQTVMPLSSSETTATMATPERSALTLAPPPPPSSTLSTEWVDSESPCRPSFLSVLPPWLNSSVGLAKNTAPVPPRTVTFKPGVDVGVAVAGVPHWQTTAPVTPVTTTSAPRLGRPPKSQVLEKGKGTGKETADQEKRRRSEASGSSPSPTPRKRSRSIEFDNDEDASGEDDSEVEVKEKEPSSAGLKIKITIPASYNKNTKKKRLTPPLTKKKFFCEYCRQGFTRRFDMKRHQESVHTDTVVRCPLCDNRGLGRRDAVLRHLQSDGQGHGMNRDAAIKVMDEEERRLLAIPGHLPGNQIINAYPQIRPIQDIEPS</sequence>
<keyword evidence="1" id="KW-0479">Metal-binding</keyword>
<dbReference type="AlphaFoldDB" id="A0A0D7B249"/>
<feature type="region of interest" description="Disordered" evidence="2">
    <location>
        <begin position="228"/>
        <end position="312"/>
    </location>
</feature>
<dbReference type="Gene3D" id="3.30.160.60">
    <property type="entry name" value="Classic Zinc Finger"/>
    <property type="match status" value="1"/>
</dbReference>
<evidence type="ECO:0000313" key="5">
    <source>
        <dbReference type="Proteomes" id="UP000054007"/>
    </source>
</evidence>
<dbReference type="OrthoDB" id="8922241at2759"/>
<keyword evidence="1" id="KW-0863">Zinc-finger</keyword>
<evidence type="ECO:0000313" key="4">
    <source>
        <dbReference type="EMBL" id="KIY64219.1"/>
    </source>
</evidence>
<dbReference type="Proteomes" id="UP000054007">
    <property type="component" value="Unassembled WGS sequence"/>
</dbReference>
<proteinExistence type="predicted"/>
<feature type="compositionally biased region" description="Acidic residues" evidence="2">
    <location>
        <begin position="289"/>
        <end position="302"/>
    </location>
</feature>
<protein>
    <recommendedName>
        <fullName evidence="3">C2H2-type domain-containing protein</fullName>
    </recommendedName>
</protein>
<accession>A0A0D7B249</accession>
<feature type="region of interest" description="Disordered" evidence="2">
    <location>
        <begin position="100"/>
        <end position="175"/>
    </location>
</feature>
<keyword evidence="1" id="KW-0862">Zinc</keyword>
<feature type="compositionally biased region" description="Basic and acidic residues" evidence="2">
    <location>
        <begin position="249"/>
        <end position="270"/>
    </location>
</feature>
<dbReference type="EMBL" id="KN880648">
    <property type="protein sequence ID" value="KIY64219.1"/>
    <property type="molecule type" value="Genomic_DNA"/>
</dbReference>
<feature type="region of interest" description="Disordered" evidence="2">
    <location>
        <begin position="1"/>
        <end position="25"/>
    </location>
</feature>
<feature type="compositionally biased region" description="Low complexity" evidence="2">
    <location>
        <begin position="14"/>
        <end position="25"/>
    </location>
</feature>
<dbReference type="PROSITE" id="PS00028">
    <property type="entry name" value="ZINC_FINGER_C2H2_1"/>
    <property type="match status" value="1"/>
</dbReference>
<dbReference type="SUPFAM" id="SSF57667">
    <property type="entry name" value="beta-beta-alpha zinc fingers"/>
    <property type="match status" value="1"/>
</dbReference>
<organism evidence="4 5">
    <name type="scientific">Cylindrobasidium torrendii FP15055 ss-10</name>
    <dbReference type="NCBI Taxonomy" id="1314674"/>
    <lineage>
        <taxon>Eukaryota</taxon>
        <taxon>Fungi</taxon>
        <taxon>Dikarya</taxon>
        <taxon>Basidiomycota</taxon>
        <taxon>Agaricomycotina</taxon>
        <taxon>Agaricomycetes</taxon>
        <taxon>Agaricomycetidae</taxon>
        <taxon>Agaricales</taxon>
        <taxon>Marasmiineae</taxon>
        <taxon>Physalacriaceae</taxon>
        <taxon>Cylindrobasidium</taxon>
    </lineage>
</organism>
<evidence type="ECO:0000256" key="1">
    <source>
        <dbReference type="PROSITE-ProRule" id="PRU00042"/>
    </source>
</evidence>
<feature type="domain" description="C2H2-type" evidence="3">
    <location>
        <begin position="343"/>
        <end position="367"/>
    </location>
</feature>
<dbReference type="GO" id="GO:0008270">
    <property type="term" value="F:zinc ion binding"/>
    <property type="evidence" value="ECO:0007669"/>
    <property type="project" value="UniProtKB-KW"/>
</dbReference>
<dbReference type="SMART" id="SM00355">
    <property type="entry name" value="ZnF_C2H2"/>
    <property type="match status" value="2"/>
</dbReference>
<keyword evidence="5" id="KW-1185">Reference proteome</keyword>
<evidence type="ECO:0000259" key="3">
    <source>
        <dbReference type="PROSITE" id="PS50157"/>
    </source>
</evidence>
<dbReference type="InterPro" id="IPR036236">
    <property type="entry name" value="Znf_C2H2_sf"/>
</dbReference>
<name>A0A0D7B249_9AGAR</name>
<evidence type="ECO:0000256" key="2">
    <source>
        <dbReference type="SAM" id="MobiDB-lite"/>
    </source>
</evidence>
<dbReference type="InterPro" id="IPR013087">
    <property type="entry name" value="Znf_C2H2_type"/>
</dbReference>
<feature type="compositionally biased region" description="Low complexity" evidence="2">
    <location>
        <begin position="228"/>
        <end position="239"/>
    </location>
</feature>
<dbReference type="PROSITE" id="PS50157">
    <property type="entry name" value="ZINC_FINGER_C2H2_2"/>
    <property type="match status" value="1"/>
</dbReference>
<feature type="compositionally biased region" description="Polar residues" evidence="2">
    <location>
        <begin position="126"/>
        <end position="145"/>
    </location>
</feature>
<reference evidence="4 5" key="1">
    <citation type="journal article" date="2015" name="Fungal Genet. Biol.">
        <title>Evolution of novel wood decay mechanisms in Agaricales revealed by the genome sequences of Fistulina hepatica and Cylindrobasidium torrendii.</title>
        <authorList>
            <person name="Floudas D."/>
            <person name="Held B.W."/>
            <person name="Riley R."/>
            <person name="Nagy L.G."/>
            <person name="Koehler G."/>
            <person name="Ransdell A.S."/>
            <person name="Younus H."/>
            <person name="Chow J."/>
            <person name="Chiniquy J."/>
            <person name="Lipzen A."/>
            <person name="Tritt A."/>
            <person name="Sun H."/>
            <person name="Haridas S."/>
            <person name="LaButti K."/>
            <person name="Ohm R.A."/>
            <person name="Kues U."/>
            <person name="Blanchette R.A."/>
            <person name="Grigoriev I.V."/>
            <person name="Minto R.E."/>
            <person name="Hibbett D.S."/>
        </authorList>
    </citation>
    <scope>NUCLEOTIDE SEQUENCE [LARGE SCALE GENOMIC DNA]</scope>
    <source>
        <strain evidence="4 5">FP15055 ss-10</strain>
    </source>
</reference>
<gene>
    <name evidence="4" type="ORF">CYLTODRAFT_457415</name>
</gene>